<evidence type="ECO:0000256" key="6">
    <source>
        <dbReference type="SAM" id="Phobius"/>
    </source>
</evidence>
<feature type="transmembrane region" description="Helical" evidence="6">
    <location>
        <begin position="372"/>
        <end position="390"/>
    </location>
</feature>
<feature type="transmembrane region" description="Helical" evidence="6">
    <location>
        <begin position="12"/>
        <end position="32"/>
    </location>
</feature>
<dbReference type="GO" id="GO:0005886">
    <property type="term" value="C:plasma membrane"/>
    <property type="evidence" value="ECO:0007669"/>
    <property type="project" value="UniProtKB-SubCell"/>
</dbReference>
<dbReference type="InterPro" id="IPR002528">
    <property type="entry name" value="MATE_fam"/>
</dbReference>
<dbReference type="GO" id="GO:0015297">
    <property type="term" value="F:antiporter activity"/>
    <property type="evidence" value="ECO:0007669"/>
    <property type="project" value="InterPro"/>
</dbReference>
<evidence type="ECO:0000256" key="5">
    <source>
        <dbReference type="ARBA" id="ARBA00023136"/>
    </source>
</evidence>
<keyword evidence="4 6" id="KW-1133">Transmembrane helix</keyword>
<feature type="transmembrane region" description="Helical" evidence="6">
    <location>
        <begin position="125"/>
        <end position="145"/>
    </location>
</feature>
<evidence type="ECO:0000256" key="1">
    <source>
        <dbReference type="ARBA" id="ARBA00004651"/>
    </source>
</evidence>
<evidence type="ECO:0000256" key="2">
    <source>
        <dbReference type="ARBA" id="ARBA00022475"/>
    </source>
</evidence>
<feature type="transmembrane region" description="Helical" evidence="6">
    <location>
        <begin position="88"/>
        <end position="113"/>
    </location>
</feature>
<name>A0A072N3Z8_9GAMM</name>
<keyword evidence="2" id="KW-1003">Cell membrane</keyword>
<dbReference type="Pfam" id="PF01554">
    <property type="entry name" value="MatE"/>
    <property type="match status" value="1"/>
</dbReference>
<keyword evidence="5 6" id="KW-0472">Membrane</keyword>
<dbReference type="PANTHER" id="PTHR30250">
    <property type="entry name" value="PST FAMILY PREDICTED COLANIC ACID TRANSPORTER"/>
    <property type="match status" value="1"/>
</dbReference>
<dbReference type="Proteomes" id="UP000035057">
    <property type="component" value="Unassembled WGS sequence"/>
</dbReference>
<gene>
    <name evidence="7" type="ORF">D777_00870</name>
</gene>
<feature type="transmembrane region" description="Helical" evidence="6">
    <location>
        <begin position="339"/>
        <end position="360"/>
    </location>
</feature>
<keyword evidence="3 6" id="KW-0812">Transmembrane</keyword>
<feature type="transmembrane region" description="Helical" evidence="6">
    <location>
        <begin position="248"/>
        <end position="268"/>
    </location>
</feature>
<dbReference type="OrthoDB" id="104623at2"/>
<dbReference type="PANTHER" id="PTHR30250:SF26">
    <property type="entry name" value="PSMA PROTEIN"/>
    <property type="match status" value="1"/>
</dbReference>
<dbReference type="AlphaFoldDB" id="A0A072N3Z8"/>
<evidence type="ECO:0000256" key="4">
    <source>
        <dbReference type="ARBA" id="ARBA00022989"/>
    </source>
</evidence>
<evidence type="ECO:0000256" key="3">
    <source>
        <dbReference type="ARBA" id="ARBA00022692"/>
    </source>
</evidence>
<feature type="transmembrane region" description="Helical" evidence="6">
    <location>
        <begin position="431"/>
        <end position="449"/>
    </location>
</feature>
<sequence>MSAKRLITGSGLRTIALIIGMAISFFMMPFLIRNLGDHWYGVWILVASTLGFYGMFDLGIASATQRYIAHALGEHDQERLNSIFSNSLFIYTFIAVIAVLASIAIAVSAPVFFTGKDDAQVFQTIILVMGSTFSIHFIMNAYYGILSAYLRFDIQSYIDISKSILRAITIFLIFQIDASVINLALITVLFDLISQLLVLRFAKREANWLDPKIALVKKEGVFELLDFGVNSLVMFIGRQVRDRGPHMVIAGALSISTVTLFQIASQLIQYINQLQSSILGVLMPSFTRLLGERKHDQLSKNYDFSLKVSALISSCLCGGLISLGNSFIVFWIGPEYNEAYIAVSAMAIGYFFVLLHYPTFQLLVSLAEHKYFSRYELLESLLIVLVTIVLSKSYGISGIAVGIGVTLAVSRFLVLPLLLSMAWNKPARKTYYSTLYFTAISLALHYPVYLILKSFSDNHSFLLALLMAIPLYLSYVSVYVLFVTNESEKSIIKSNLKSLLPLKWTGNRN</sequence>
<feature type="transmembrane region" description="Helical" evidence="6">
    <location>
        <begin position="311"/>
        <end position="333"/>
    </location>
</feature>
<keyword evidence="8" id="KW-1185">Reference proteome</keyword>
<feature type="transmembrane region" description="Helical" evidence="6">
    <location>
        <begin position="461"/>
        <end position="483"/>
    </location>
</feature>
<dbReference type="STRING" id="1137280.D777_00870"/>
<comment type="subcellular location">
    <subcellularLocation>
        <location evidence="1">Cell membrane</location>
        <topology evidence="1">Multi-pass membrane protein</topology>
    </subcellularLocation>
</comment>
<feature type="transmembrane region" description="Helical" evidence="6">
    <location>
        <begin position="396"/>
        <end position="419"/>
    </location>
</feature>
<dbReference type="GO" id="GO:0042910">
    <property type="term" value="F:xenobiotic transmembrane transporter activity"/>
    <property type="evidence" value="ECO:0007669"/>
    <property type="project" value="InterPro"/>
</dbReference>
<dbReference type="InterPro" id="IPR050833">
    <property type="entry name" value="Poly_Biosynth_Transport"/>
</dbReference>
<dbReference type="PATRIC" id="fig|1137280.3.peg.686"/>
<feature type="transmembrane region" description="Helical" evidence="6">
    <location>
        <begin position="38"/>
        <end position="56"/>
    </location>
</feature>
<organism evidence="7 8">
    <name type="scientific">Marinobacter nitratireducens</name>
    <dbReference type="NCBI Taxonomy" id="1137280"/>
    <lineage>
        <taxon>Bacteria</taxon>
        <taxon>Pseudomonadati</taxon>
        <taxon>Pseudomonadota</taxon>
        <taxon>Gammaproteobacteria</taxon>
        <taxon>Pseudomonadales</taxon>
        <taxon>Marinobacteraceae</taxon>
        <taxon>Marinobacter</taxon>
    </lineage>
</organism>
<comment type="caution">
    <text evidence="7">The sequence shown here is derived from an EMBL/GenBank/DDBJ whole genome shotgun (WGS) entry which is preliminary data.</text>
</comment>
<accession>A0A072N3Z8</accession>
<dbReference type="RefSeq" id="WP_150112593.1">
    <property type="nucleotide sequence ID" value="NZ_ANIE01000003.1"/>
</dbReference>
<reference evidence="7 8" key="1">
    <citation type="submission" date="2012-12" db="EMBL/GenBank/DDBJ databases">
        <title>Genome assembly of Marinobacter sp. AK21.</title>
        <authorList>
            <person name="Khatri I."/>
            <person name="Kumar R."/>
            <person name="Vaidya B."/>
            <person name="Subramanian S."/>
            <person name="Pinnaka A."/>
        </authorList>
    </citation>
    <scope>NUCLEOTIDE SEQUENCE [LARGE SCALE GENOMIC DNA]</scope>
    <source>
        <strain evidence="7 8">AK21</strain>
    </source>
</reference>
<proteinExistence type="predicted"/>
<evidence type="ECO:0000313" key="8">
    <source>
        <dbReference type="Proteomes" id="UP000035057"/>
    </source>
</evidence>
<protein>
    <submittedName>
        <fullName evidence="7">Putative polysaccharide biosynthesis protein</fullName>
    </submittedName>
</protein>
<evidence type="ECO:0000313" key="7">
    <source>
        <dbReference type="EMBL" id="KEF32236.1"/>
    </source>
</evidence>
<dbReference type="EMBL" id="ANIE01000003">
    <property type="protein sequence ID" value="KEF32236.1"/>
    <property type="molecule type" value="Genomic_DNA"/>
</dbReference>